<feature type="domain" description="PPIase FKBP-type" evidence="6">
    <location>
        <begin position="102"/>
        <end position="196"/>
    </location>
</feature>
<dbReference type="Pfam" id="PF13432">
    <property type="entry name" value="TPR_16"/>
    <property type="match status" value="1"/>
</dbReference>
<keyword evidence="4" id="KW-0413">Isomerase</keyword>
<dbReference type="InterPro" id="IPR042282">
    <property type="entry name" value="FKBP6/shu"/>
</dbReference>
<dbReference type="SUPFAM" id="SSF54534">
    <property type="entry name" value="FKBP-like"/>
    <property type="match status" value="1"/>
</dbReference>
<dbReference type="Gene3D" id="1.25.40.10">
    <property type="entry name" value="Tetratricopeptide repeat domain"/>
    <property type="match status" value="1"/>
</dbReference>
<reference evidence="7 8" key="1">
    <citation type="journal article" date="2016" name="Nat. Commun.">
        <title>Extremotolerant tardigrade genome and improved radiotolerance of human cultured cells by tardigrade-unique protein.</title>
        <authorList>
            <person name="Hashimoto T."/>
            <person name="Horikawa D.D."/>
            <person name="Saito Y."/>
            <person name="Kuwahara H."/>
            <person name="Kozuka-Hata H."/>
            <person name="Shin-I T."/>
            <person name="Minakuchi Y."/>
            <person name="Ohishi K."/>
            <person name="Motoyama A."/>
            <person name="Aizu T."/>
            <person name="Enomoto A."/>
            <person name="Kondo K."/>
            <person name="Tanaka S."/>
            <person name="Hara Y."/>
            <person name="Koshikawa S."/>
            <person name="Sagara H."/>
            <person name="Miura T."/>
            <person name="Yokobori S."/>
            <person name="Miyagawa K."/>
            <person name="Suzuki Y."/>
            <person name="Kubo T."/>
            <person name="Oyama M."/>
            <person name="Kohara Y."/>
            <person name="Fujiyama A."/>
            <person name="Arakawa K."/>
            <person name="Katayama T."/>
            <person name="Toyoda A."/>
            <person name="Kunieda T."/>
        </authorList>
    </citation>
    <scope>NUCLEOTIDE SEQUENCE [LARGE SCALE GENOMIC DNA]</scope>
    <source>
        <strain evidence="7 8">YOKOZUNA-1</strain>
    </source>
</reference>
<keyword evidence="4" id="KW-0697">Rotamase</keyword>
<dbReference type="SUPFAM" id="SSF48452">
    <property type="entry name" value="TPR-like"/>
    <property type="match status" value="1"/>
</dbReference>
<dbReference type="EC" id="5.2.1.8" evidence="4"/>
<sequence length="460" mass="52418">MDDSASKMDASESQSVAPVDQEAWSRDVMGRAFTEAKIAANIDRNSSNYRRIRDISQDIRRWIDDQGGNMDETTWQKMENVTADGKVKKRVMYPGSAVPRMGTFVAWQYTCFVEPNFNEPIDATRFSDRREILRVEEADENNAIQRGLRLGVAGMRLGENSHFRIDPSYAFGELGVPPRIPANAVLHYIVEMQDDEIDDRKASTRFLRQPVDIQADLGFDVCYRAAQEFREKGVTNFKKRSWEFARDNFKDGLQAIHVCFDLANKSKVTEVYIDEGMDILRETLIMNTSVVNAKLGNWEEALEAAGTVTESNAQHAKAHYYAALASYQLKNFEEAMEFCRKGIKLASTSPEMTELYGKLVGQQKKDLEKERLMCRRIFAHAQPEVKKDEFALVGQDVRAHTAEQIKKMKDSGKLVEVPMNYVFFSDKLSLRYLEKEAASAGLVAEVKEGKSRKIIRLRRA</sequence>
<protein>
    <recommendedName>
        <fullName evidence="4">peptidylprolyl isomerase</fullName>
        <ecNumber evidence="4">5.2.1.8</ecNumber>
    </recommendedName>
</protein>
<dbReference type="InterPro" id="IPR046357">
    <property type="entry name" value="PPIase_dom_sf"/>
</dbReference>
<dbReference type="GO" id="GO:0003755">
    <property type="term" value="F:peptidyl-prolyl cis-trans isomerase activity"/>
    <property type="evidence" value="ECO:0007669"/>
    <property type="project" value="UniProtKB-KW"/>
</dbReference>
<comment type="similarity">
    <text evidence="1">Belongs to the FKBP6 family.</text>
</comment>
<dbReference type="OrthoDB" id="8116123at2759"/>
<accession>A0A1D1UTV6</accession>
<comment type="caution">
    <text evidence="7">The sequence shown here is derived from an EMBL/GenBank/DDBJ whole genome shotgun (WGS) entry which is preliminary data.</text>
</comment>
<gene>
    <name evidence="7" type="primary">RvY_05091-1</name>
    <name evidence="7" type="synonym">RvY_05091.1</name>
    <name evidence="7" type="ORF">RvY_05091</name>
</gene>
<evidence type="ECO:0000256" key="1">
    <source>
        <dbReference type="ARBA" id="ARBA00009648"/>
    </source>
</evidence>
<dbReference type="PANTHER" id="PTHR46674:SF1">
    <property type="entry name" value="INACTIVE PEPTIDYL-PROLYL CIS-TRANS ISOMERASE FKBP6"/>
    <property type="match status" value="1"/>
</dbReference>
<evidence type="ECO:0000256" key="4">
    <source>
        <dbReference type="PROSITE-ProRule" id="PRU00277"/>
    </source>
</evidence>
<dbReference type="InterPro" id="IPR001179">
    <property type="entry name" value="PPIase_FKBP_dom"/>
</dbReference>
<evidence type="ECO:0000256" key="2">
    <source>
        <dbReference type="ARBA" id="ARBA00022737"/>
    </source>
</evidence>
<evidence type="ECO:0000256" key="3">
    <source>
        <dbReference type="ARBA" id="ARBA00022803"/>
    </source>
</evidence>
<evidence type="ECO:0000259" key="6">
    <source>
        <dbReference type="PROSITE" id="PS50059"/>
    </source>
</evidence>
<dbReference type="STRING" id="947166.A0A1D1UTV6"/>
<dbReference type="SMART" id="SM00028">
    <property type="entry name" value="TPR"/>
    <property type="match status" value="1"/>
</dbReference>
<evidence type="ECO:0000313" key="8">
    <source>
        <dbReference type="Proteomes" id="UP000186922"/>
    </source>
</evidence>
<name>A0A1D1UTV6_RAMVA</name>
<keyword evidence="2" id="KW-0677">Repeat</keyword>
<dbReference type="InterPro" id="IPR019734">
    <property type="entry name" value="TPR_rpt"/>
</dbReference>
<evidence type="ECO:0000256" key="5">
    <source>
        <dbReference type="SAM" id="MobiDB-lite"/>
    </source>
</evidence>
<organism evidence="7 8">
    <name type="scientific">Ramazzottius varieornatus</name>
    <name type="common">Water bear</name>
    <name type="synonym">Tardigrade</name>
    <dbReference type="NCBI Taxonomy" id="947166"/>
    <lineage>
        <taxon>Eukaryota</taxon>
        <taxon>Metazoa</taxon>
        <taxon>Ecdysozoa</taxon>
        <taxon>Tardigrada</taxon>
        <taxon>Eutardigrada</taxon>
        <taxon>Parachela</taxon>
        <taxon>Hypsibioidea</taxon>
        <taxon>Ramazzottiidae</taxon>
        <taxon>Ramazzottius</taxon>
    </lineage>
</organism>
<dbReference type="Pfam" id="PF00254">
    <property type="entry name" value="FKBP_C"/>
    <property type="match status" value="1"/>
</dbReference>
<feature type="compositionally biased region" description="Basic and acidic residues" evidence="5">
    <location>
        <begin position="1"/>
        <end position="10"/>
    </location>
</feature>
<dbReference type="InterPro" id="IPR011990">
    <property type="entry name" value="TPR-like_helical_dom_sf"/>
</dbReference>
<keyword evidence="3" id="KW-0802">TPR repeat</keyword>
<keyword evidence="8" id="KW-1185">Reference proteome</keyword>
<dbReference type="PROSITE" id="PS50059">
    <property type="entry name" value="FKBP_PPIASE"/>
    <property type="match status" value="1"/>
</dbReference>
<feature type="region of interest" description="Disordered" evidence="5">
    <location>
        <begin position="1"/>
        <end position="21"/>
    </location>
</feature>
<evidence type="ECO:0000313" key="7">
    <source>
        <dbReference type="EMBL" id="GAU93104.1"/>
    </source>
</evidence>
<dbReference type="AlphaFoldDB" id="A0A1D1UTV6"/>
<dbReference type="Proteomes" id="UP000186922">
    <property type="component" value="Unassembled WGS sequence"/>
</dbReference>
<dbReference type="Gene3D" id="3.10.50.40">
    <property type="match status" value="1"/>
</dbReference>
<dbReference type="EMBL" id="BDGG01000002">
    <property type="protein sequence ID" value="GAU93104.1"/>
    <property type="molecule type" value="Genomic_DNA"/>
</dbReference>
<comment type="catalytic activity">
    <reaction evidence="4">
        <text>[protein]-peptidylproline (omega=180) = [protein]-peptidylproline (omega=0)</text>
        <dbReference type="Rhea" id="RHEA:16237"/>
        <dbReference type="Rhea" id="RHEA-COMP:10747"/>
        <dbReference type="Rhea" id="RHEA-COMP:10748"/>
        <dbReference type="ChEBI" id="CHEBI:83833"/>
        <dbReference type="ChEBI" id="CHEBI:83834"/>
        <dbReference type="EC" id="5.2.1.8"/>
    </reaction>
</comment>
<proteinExistence type="inferred from homology"/>
<dbReference type="PANTHER" id="PTHR46674">
    <property type="entry name" value="INACTIVE PEPTIDYL-PROLYL CIS-TRANS ISOMERASE FKBP6"/>
    <property type="match status" value="1"/>
</dbReference>